<dbReference type="STRING" id="1576369.SAMN05421753_104184"/>
<dbReference type="AlphaFoldDB" id="A0A1I3EE44"/>
<protein>
    <submittedName>
        <fullName evidence="1">Uncharacterized protein</fullName>
    </submittedName>
</protein>
<accession>A0A1I3EE44</accession>
<dbReference type="RefSeq" id="WP_092048561.1">
    <property type="nucleotide sequence ID" value="NZ_FOQD01000004.1"/>
</dbReference>
<sequence length="132" mass="14823">MKSILILLLLCGTAYGETAWSLWAADPVPVQSRSPQLEVQGIPVEAFITLWYRNRTWSHPGRPIRQHLLEHGVSATVIESLSPSDQEKLHSAIHEKELGAKFEQSARSPKSPSGHYETRCFGGYCKQVWVPD</sequence>
<dbReference type="Proteomes" id="UP000199518">
    <property type="component" value="Unassembled WGS sequence"/>
</dbReference>
<evidence type="ECO:0000313" key="1">
    <source>
        <dbReference type="EMBL" id="SFH97247.1"/>
    </source>
</evidence>
<gene>
    <name evidence="1" type="ORF">SAMN05421753_104184</name>
</gene>
<reference evidence="2" key="1">
    <citation type="submission" date="2016-10" db="EMBL/GenBank/DDBJ databases">
        <authorList>
            <person name="Varghese N."/>
            <person name="Submissions S."/>
        </authorList>
    </citation>
    <scope>NUCLEOTIDE SEQUENCE [LARGE SCALE GENOMIC DNA]</scope>
    <source>
        <strain evidence="2">DSM 26348</strain>
    </source>
</reference>
<evidence type="ECO:0000313" key="2">
    <source>
        <dbReference type="Proteomes" id="UP000199518"/>
    </source>
</evidence>
<proteinExistence type="predicted"/>
<dbReference type="EMBL" id="FOQD01000004">
    <property type="protein sequence ID" value="SFH97247.1"/>
    <property type="molecule type" value="Genomic_DNA"/>
</dbReference>
<organism evidence="1 2">
    <name type="scientific">Planctomicrobium piriforme</name>
    <dbReference type="NCBI Taxonomy" id="1576369"/>
    <lineage>
        <taxon>Bacteria</taxon>
        <taxon>Pseudomonadati</taxon>
        <taxon>Planctomycetota</taxon>
        <taxon>Planctomycetia</taxon>
        <taxon>Planctomycetales</taxon>
        <taxon>Planctomycetaceae</taxon>
        <taxon>Planctomicrobium</taxon>
    </lineage>
</organism>
<name>A0A1I3EE44_9PLAN</name>
<keyword evidence="2" id="KW-1185">Reference proteome</keyword>